<organism evidence="9 10">
    <name type="scientific">Cryptolaemus montrouzieri</name>
    <dbReference type="NCBI Taxonomy" id="559131"/>
    <lineage>
        <taxon>Eukaryota</taxon>
        <taxon>Metazoa</taxon>
        <taxon>Ecdysozoa</taxon>
        <taxon>Arthropoda</taxon>
        <taxon>Hexapoda</taxon>
        <taxon>Insecta</taxon>
        <taxon>Pterygota</taxon>
        <taxon>Neoptera</taxon>
        <taxon>Endopterygota</taxon>
        <taxon>Coleoptera</taxon>
        <taxon>Polyphaga</taxon>
        <taxon>Cucujiformia</taxon>
        <taxon>Coccinelloidea</taxon>
        <taxon>Coccinellidae</taxon>
        <taxon>Scymninae</taxon>
        <taxon>Scymnini</taxon>
        <taxon>Cryptolaemus</taxon>
    </lineage>
</organism>
<comment type="similarity">
    <text evidence="1">Belongs to the TMEM53 family.</text>
</comment>
<feature type="region of interest" description="Disordered" evidence="7">
    <location>
        <begin position="343"/>
        <end position="374"/>
    </location>
</feature>
<evidence type="ECO:0000313" key="9">
    <source>
        <dbReference type="EMBL" id="KAL3270873.1"/>
    </source>
</evidence>
<evidence type="ECO:0000256" key="1">
    <source>
        <dbReference type="ARBA" id="ARBA00007387"/>
    </source>
</evidence>
<keyword evidence="2 8" id="KW-0812">Transmembrane</keyword>
<evidence type="ECO:0000256" key="6">
    <source>
        <dbReference type="ARBA" id="ARBA00034303"/>
    </source>
</evidence>
<evidence type="ECO:0000256" key="5">
    <source>
        <dbReference type="ARBA" id="ARBA00023242"/>
    </source>
</evidence>
<dbReference type="AlphaFoldDB" id="A0ABD2MWM8"/>
<dbReference type="Pfam" id="PF05705">
    <property type="entry name" value="DUF829"/>
    <property type="match status" value="2"/>
</dbReference>
<evidence type="ECO:0000256" key="2">
    <source>
        <dbReference type="ARBA" id="ARBA00022692"/>
    </source>
</evidence>
<evidence type="ECO:0000256" key="4">
    <source>
        <dbReference type="ARBA" id="ARBA00023136"/>
    </source>
</evidence>
<keyword evidence="4 8" id="KW-0472">Membrane</keyword>
<dbReference type="EMBL" id="JABFTP020000042">
    <property type="protein sequence ID" value="KAL3270873.1"/>
    <property type="molecule type" value="Genomic_DNA"/>
</dbReference>
<dbReference type="InterPro" id="IPR029058">
    <property type="entry name" value="AB_hydrolase_fold"/>
</dbReference>
<sequence length="374" mass="43561">MFEKMAEPDNLEYYITFPNPNFNYKNQNGDSDFVFVINEDKIPVVILFGWAGAEDKYLSVYSRIYEKKGLITLRYISPVKYLFWRQNRMVKIGEKLVKLLNDLNFENHPIIIHCFSNGGAFQYQFFSQALRLSPKPMQIKGVIFDSAPGKRRILSLFRAIRAIKGGNKLLNLPACLLMTMFFTTMWLFEIIQKNKWPQHFIYSKADILIPYQDVEYFASYRKSQGIDVTLKCYEDTPHVRHYPDNKRHKQFLGSPNLKEAYSDAQFTLKKAIVARKKQYFHDKIRRAADDFKKLWKSLNEISGSSKKESKQIKSPTIDNVEISDVKQIAQELNHFFTSIGHQVDHSPPPEVYVPPIQGETYSAGDQPPQMKSEL</sequence>
<dbReference type="Gene3D" id="3.40.50.1820">
    <property type="entry name" value="alpha/beta hydrolase"/>
    <property type="match status" value="1"/>
</dbReference>
<protein>
    <recommendedName>
        <fullName evidence="11">Transmembrane protein 53</fullName>
    </recommendedName>
</protein>
<evidence type="ECO:0000256" key="8">
    <source>
        <dbReference type="SAM" id="Phobius"/>
    </source>
</evidence>
<dbReference type="InterPro" id="IPR008547">
    <property type="entry name" value="DUF829_TMEM53"/>
</dbReference>
<proteinExistence type="inferred from homology"/>
<evidence type="ECO:0000313" key="10">
    <source>
        <dbReference type="Proteomes" id="UP001516400"/>
    </source>
</evidence>
<name>A0ABD2MWM8_9CUCU</name>
<comment type="caution">
    <text evidence="9">The sequence shown here is derived from an EMBL/GenBank/DDBJ whole genome shotgun (WGS) entry which is preliminary data.</text>
</comment>
<keyword evidence="10" id="KW-1185">Reference proteome</keyword>
<accession>A0ABD2MWM8</accession>
<dbReference type="GO" id="GO:0005640">
    <property type="term" value="C:nuclear outer membrane"/>
    <property type="evidence" value="ECO:0007669"/>
    <property type="project" value="UniProtKB-SubCell"/>
</dbReference>
<evidence type="ECO:0000256" key="7">
    <source>
        <dbReference type="SAM" id="MobiDB-lite"/>
    </source>
</evidence>
<comment type="subcellular location">
    <subcellularLocation>
        <location evidence="6">Nucleus outer membrane</location>
        <topology evidence="6">Single-pass membrane protein</topology>
    </subcellularLocation>
</comment>
<keyword evidence="3 8" id="KW-1133">Transmembrane helix</keyword>
<dbReference type="PANTHER" id="PTHR12265:SF30">
    <property type="entry name" value="TRANSMEMBRANE PROTEIN 53"/>
    <property type="match status" value="1"/>
</dbReference>
<keyword evidence="5" id="KW-0539">Nucleus</keyword>
<dbReference type="Proteomes" id="UP001516400">
    <property type="component" value="Unassembled WGS sequence"/>
</dbReference>
<evidence type="ECO:0008006" key="11">
    <source>
        <dbReference type="Google" id="ProtNLM"/>
    </source>
</evidence>
<dbReference type="SUPFAM" id="SSF53474">
    <property type="entry name" value="alpha/beta-Hydrolases"/>
    <property type="match status" value="1"/>
</dbReference>
<reference evidence="9 10" key="1">
    <citation type="journal article" date="2021" name="BMC Biol.">
        <title>Horizontally acquired antibacterial genes associated with adaptive radiation of ladybird beetles.</title>
        <authorList>
            <person name="Li H.S."/>
            <person name="Tang X.F."/>
            <person name="Huang Y.H."/>
            <person name="Xu Z.Y."/>
            <person name="Chen M.L."/>
            <person name="Du X.Y."/>
            <person name="Qiu B.Y."/>
            <person name="Chen P.T."/>
            <person name="Zhang W."/>
            <person name="Slipinski A."/>
            <person name="Escalona H.E."/>
            <person name="Waterhouse R.M."/>
            <person name="Zwick A."/>
            <person name="Pang H."/>
        </authorList>
    </citation>
    <scope>NUCLEOTIDE SEQUENCE [LARGE SCALE GENOMIC DNA]</scope>
    <source>
        <strain evidence="9">SYSU2018</strain>
    </source>
</reference>
<gene>
    <name evidence="9" type="ORF">HHI36_021388</name>
</gene>
<feature type="transmembrane region" description="Helical" evidence="8">
    <location>
        <begin position="169"/>
        <end position="188"/>
    </location>
</feature>
<dbReference type="PANTHER" id="PTHR12265">
    <property type="entry name" value="TRANSMEMBRANE PROTEIN 53"/>
    <property type="match status" value="1"/>
</dbReference>
<evidence type="ECO:0000256" key="3">
    <source>
        <dbReference type="ARBA" id="ARBA00022989"/>
    </source>
</evidence>